<proteinExistence type="predicted"/>
<dbReference type="WBParaSite" id="ASIM_0001925301-mRNA-1">
    <property type="protein sequence ID" value="ASIM_0001925301-mRNA-1"/>
    <property type="gene ID" value="ASIM_0001925301"/>
</dbReference>
<dbReference type="EMBL" id="UYRR01035851">
    <property type="protein sequence ID" value="VDK65661.1"/>
    <property type="molecule type" value="Genomic_DNA"/>
</dbReference>
<sequence>MRSFCVLLVVGSLLVAVCFCRPPTPEEVKEHELIDYFNDYDTLPNISLIPDSWKESVKKERMRYLQMLQQQAFK</sequence>
<evidence type="ECO:0000256" key="1">
    <source>
        <dbReference type="SAM" id="SignalP"/>
    </source>
</evidence>
<evidence type="ECO:0000313" key="6">
    <source>
        <dbReference type="WBParaSite" id="ASIM_0001925301-mRNA-1"/>
    </source>
</evidence>
<evidence type="ECO:0000313" key="4">
    <source>
        <dbReference type="Proteomes" id="UP000267096"/>
    </source>
</evidence>
<name>A0A0M3KE48_ANISI</name>
<gene>
    <name evidence="3" type="ORF">ASIM_LOCUS18647</name>
    <name evidence="2" type="ORF">ASIM_LOCUS2522</name>
</gene>
<evidence type="ECO:0000313" key="3">
    <source>
        <dbReference type="EMBL" id="VDK65661.1"/>
    </source>
</evidence>
<dbReference type="OrthoDB" id="5849715at2759"/>
<dbReference type="WBParaSite" id="ASIM_0000266501-mRNA-1">
    <property type="protein sequence ID" value="ASIM_0000266501-mRNA-1"/>
    <property type="gene ID" value="ASIM_0000266501"/>
</dbReference>
<feature type="chain" id="PRO_5009787140" evidence="1">
    <location>
        <begin position="21"/>
        <end position="74"/>
    </location>
</feature>
<reference evidence="5 6" key="1">
    <citation type="submission" date="2017-02" db="UniProtKB">
        <authorList>
            <consortium name="WormBaseParasite"/>
        </authorList>
    </citation>
    <scope>IDENTIFICATION</scope>
</reference>
<dbReference type="EMBL" id="UYRR01003420">
    <property type="protein sequence ID" value="VDK20082.1"/>
    <property type="molecule type" value="Genomic_DNA"/>
</dbReference>
<evidence type="ECO:0000313" key="2">
    <source>
        <dbReference type="EMBL" id="VDK20082.1"/>
    </source>
</evidence>
<accession>A0A0M3KE48</accession>
<protein>
    <submittedName>
        <fullName evidence="5 6">Secreted protein</fullName>
    </submittedName>
</protein>
<organism evidence="6">
    <name type="scientific">Anisakis simplex</name>
    <name type="common">Herring worm</name>
    <dbReference type="NCBI Taxonomy" id="6269"/>
    <lineage>
        <taxon>Eukaryota</taxon>
        <taxon>Metazoa</taxon>
        <taxon>Ecdysozoa</taxon>
        <taxon>Nematoda</taxon>
        <taxon>Chromadorea</taxon>
        <taxon>Rhabditida</taxon>
        <taxon>Spirurina</taxon>
        <taxon>Ascaridomorpha</taxon>
        <taxon>Ascaridoidea</taxon>
        <taxon>Anisakidae</taxon>
        <taxon>Anisakis</taxon>
        <taxon>Anisakis simplex complex</taxon>
    </lineage>
</organism>
<dbReference type="AlphaFoldDB" id="A0A0M3KE48"/>
<keyword evidence="4" id="KW-1185">Reference proteome</keyword>
<feature type="signal peptide" evidence="1">
    <location>
        <begin position="1"/>
        <end position="20"/>
    </location>
</feature>
<dbReference type="Proteomes" id="UP000267096">
    <property type="component" value="Unassembled WGS sequence"/>
</dbReference>
<reference evidence="2 4" key="2">
    <citation type="submission" date="2018-11" db="EMBL/GenBank/DDBJ databases">
        <authorList>
            <consortium name="Pathogen Informatics"/>
        </authorList>
    </citation>
    <scope>NUCLEOTIDE SEQUENCE [LARGE SCALE GENOMIC DNA]</scope>
</reference>
<keyword evidence="1" id="KW-0732">Signal</keyword>
<evidence type="ECO:0000313" key="5">
    <source>
        <dbReference type="WBParaSite" id="ASIM_0000266501-mRNA-1"/>
    </source>
</evidence>